<feature type="transmembrane region" description="Helical" evidence="8">
    <location>
        <begin position="302"/>
        <end position="321"/>
    </location>
</feature>
<dbReference type="GO" id="GO:0015648">
    <property type="term" value="F:lipid-linked peptidoglycan transporter activity"/>
    <property type="evidence" value="ECO:0007669"/>
    <property type="project" value="TreeGrafter"/>
</dbReference>
<dbReference type="InterPro" id="IPR004268">
    <property type="entry name" value="MurJ"/>
</dbReference>
<feature type="transmembrane region" description="Helical" evidence="8">
    <location>
        <begin position="147"/>
        <end position="167"/>
    </location>
</feature>
<dbReference type="EMBL" id="QZEY01000029">
    <property type="protein sequence ID" value="RJL20675.1"/>
    <property type="molecule type" value="Genomic_DNA"/>
</dbReference>
<feature type="transmembrane region" description="Helical" evidence="8">
    <location>
        <begin position="215"/>
        <end position="239"/>
    </location>
</feature>
<gene>
    <name evidence="9" type="ORF">D5H75_39080</name>
</gene>
<evidence type="ECO:0000256" key="3">
    <source>
        <dbReference type="ARBA" id="ARBA00022692"/>
    </source>
</evidence>
<feature type="transmembrane region" description="Helical" evidence="8">
    <location>
        <begin position="260"/>
        <end position="282"/>
    </location>
</feature>
<feature type="transmembrane region" description="Helical" evidence="8">
    <location>
        <begin position="342"/>
        <end position="365"/>
    </location>
</feature>
<evidence type="ECO:0000256" key="8">
    <source>
        <dbReference type="SAM" id="Phobius"/>
    </source>
</evidence>
<dbReference type="GO" id="GO:0005886">
    <property type="term" value="C:plasma membrane"/>
    <property type="evidence" value="ECO:0007669"/>
    <property type="project" value="UniProtKB-SubCell"/>
</dbReference>
<evidence type="ECO:0000256" key="4">
    <source>
        <dbReference type="ARBA" id="ARBA00022960"/>
    </source>
</evidence>
<evidence type="ECO:0000256" key="5">
    <source>
        <dbReference type="ARBA" id="ARBA00022984"/>
    </source>
</evidence>
<keyword evidence="2" id="KW-1003">Cell membrane</keyword>
<comment type="subcellular location">
    <subcellularLocation>
        <location evidence="1">Cell membrane</location>
        <topology evidence="1">Multi-pass membrane protein</topology>
    </subcellularLocation>
</comment>
<keyword evidence="6 8" id="KW-1133">Transmembrane helix</keyword>
<keyword evidence="3 8" id="KW-0812">Transmembrane</keyword>
<dbReference type="Pfam" id="PF03023">
    <property type="entry name" value="MurJ"/>
    <property type="match status" value="1"/>
</dbReference>
<keyword evidence="10" id="KW-1185">Reference proteome</keyword>
<feature type="transmembrane region" description="Helical" evidence="8">
    <location>
        <begin position="504"/>
        <end position="529"/>
    </location>
</feature>
<keyword evidence="7 8" id="KW-0472">Membrane</keyword>
<feature type="transmembrane region" description="Helical" evidence="8">
    <location>
        <begin position="174"/>
        <end position="195"/>
    </location>
</feature>
<dbReference type="GO" id="GO:0008360">
    <property type="term" value="P:regulation of cell shape"/>
    <property type="evidence" value="ECO:0007669"/>
    <property type="project" value="UniProtKB-KW"/>
</dbReference>
<feature type="transmembrane region" description="Helical" evidence="8">
    <location>
        <begin position="377"/>
        <end position="398"/>
    </location>
</feature>
<dbReference type="PRINTS" id="PR01806">
    <property type="entry name" value="VIRFACTRMVIN"/>
</dbReference>
<dbReference type="RefSeq" id="WP_119931679.1">
    <property type="nucleotide sequence ID" value="NZ_QZEY01000029.1"/>
</dbReference>
<dbReference type="InterPro" id="IPR051050">
    <property type="entry name" value="Lipid_II_flippase_MurJ/MviN"/>
</dbReference>
<reference evidence="9 10" key="1">
    <citation type="submission" date="2018-09" db="EMBL/GenBank/DDBJ databases">
        <title>YIM 75507 draft genome.</title>
        <authorList>
            <person name="Tang S."/>
            <person name="Feng Y."/>
        </authorList>
    </citation>
    <scope>NUCLEOTIDE SEQUENCE [LARGE SCALE GENOMIC DNA]</scope>
    <source>
        <strain evidence="9 10">YIM 75507</strain>
    </source>
</reference>
<accession>A0A3A3ZYT7</accession>
<comment type="caution">
    <text evidence="9">The sequence shown here is derived from an EMBL/GenBank/DDBJ whole genome shotgun (WGS) entry which is preliminary data.</text>
</comment>
<feature type="transmembrane region" description="Helical" evidence="8">
    <location>
        <begin position="436"/>
        <end position="463"/>
    </location>
</feature>
<dbReference type="PANTHER" id="PTHR47019:SF1">
    <property type="entry name" value="LIPID II FLIPPASE MURJ"/>
    <property type="match status" value="1"/>
</dbReference>
<protein>
    <submittedName>
        <fullName evidence="9">Virulence factor MviN</fullName>
    </submittedName>
</protein>
<keyword evidence="4" id="KW-0133">Cell shape</keyword>
<proteinExistence type="predicted"/>
<keyword evidence="5" id="KW-0573">Peptidoglycan synthesis</keyword>
<feature type="transmembrane region" description="Helical" evidence="8">
    <location>
        <begin position="410"/>
        <end position="430"/>
    </location>
</feature>
<dbReference type="GO" id="GO:0034204">
    <property type="term" value="P:lipid translocation"/>
    <property type="evidence" value="ECO:0007669"/>
    <property type="project" value="TreeGrafter"/>
</dbReference>
<evidence type="ECO:0000313" key="10">
    <source>
        <dbReference type="Proteomes" id="UP000265768"/>
    </source>
</evidence>
<evidence type="ECO:0000313" key="9">
    <source>
        <dbReference type="EMBL" id="RJL20675.1"/>
    </source>
</evidence>
<evidence type="ECO:0000256" key="1">
    <source>
        <dbReference type="ARBA" id="ARBA00004651"/>
    </source>
</evidence>
<feature type="transmembrane region" description="Helical" evidence="8">
    <location>
        <begin position="99"/>
        <end position="127"/>
    </location>
</feature>
<organism evidence="9 10">
    <name type="scientific">Bailinhaonella thermotolerans</name>
    <dbReference type="NCBI Taxonomy" id="1070861"/>
    <lineage>
        <taxon>Bacteria</taxon>
        <taxon>Bacillati</taxon>
        <taxon>Actinomycetota</taxon>
        <taxon>Actinomycetes</taxon>
        <taxon>Streptosporangiales</taxon>
        <taxon>Streptosporangiaceae</taxon>
        <taxon>Bailinhaonella</taxon>
    </lineage>
</organism>
<feature type="transmembrane region" description="Helical" evidence="8">
    <location>
        <begin position="475"/>
        <end position="498"/>
    </location>
</feature>
<dbReference type="AlphaFoldDB" id="A0A3A3ZYT7"/>
<dbReference type="OrthoDB" id="4350032at2"/>
<name>A0A3A3ZYT7_9ACTN</name>
<feature type="transmembrane region" description="Helical" evidence="8">
    <location>
        <begin position="59"/>
        <end position="78"/>
    </location>
</feature>
<dbReference type="GO" id="GO:0009252">
    <property type="term" value="P:peptidoglycan biosynthetic process"/>
    <property type="evidence" value="ECO:0007669"/>
    <property type="project" value="UniProtKB-KW"/>
</dbReference>
<evidence type="ECO:0000256" key="6">
    <source>
        <dbReference type="ARBA" id="ARBA00022989"/>
    </source>
</evidence>
<dbReference type="Proteomes" id="UP000265768">
    <property type="component" value="Unassembled WGS sequence"/>
</dbReference>
<sequence>MTPPRRRILAGLAGAAAGIAVVTALSRVIGFGRNYVLAHSIGTDCLNTAYNTANYVPNILFELVAGGALAGAVVPLLAGHAADGGPQAREHMSRVTSALLGWVLVVLVPLSLLVAVLAVPIMAALAAGPGSGPACDAGDVVEVGARMLVVFAPRTIFFGLAVVLYGVLQAHRRYLAPALAPLVSSLMIIVVYLAFVPMAHGAQKDLTALTRPAELVLSVGTTLAAVAMVAVVAGPFARLGLRIRPTLRFPEGVAGRARRLAGAGLVLVVMQQLAMLVVIPLANAHGPGMIGAYGYAWAVFQLPYAVLAVPIATSAFTALSAHRARGEDEAFDDVAARTTRAVLLVTGGAAGVLAAVATPVARVFLLDTDTAVAPETLARGIALFAPGLAGYALLTHLGRVLYAHGRTRPVALAGVTGWTVVIAAQVALALNSSAPWVVGMLGLASTAGLTLAALLLTAVVARTRGPAALRGLPRTAAAAVLGGLAAYAAGAAVVHALGRDAGKLASLGVGLLAAVAATAAFALIAYALSSRDLRALLPRARA</sequence>
<evidence type="ECO:0000256" key="7">
    <source>
        <dbReference type="ARBA" id="ARBA00023136"/>
    </source>
</evidence>
<dbReference type="PANTHER" id="PTHR47019">
    <property type="entry name" value="LIPID II FLIPPASE MURJ"/>
    <property type="match status" value="1"/>
</dbReference>
<evidence type="ECO:0000256" key="2">
    <source>
        <dbReference type="ARBA" id="ARBA00022475"/>
    </source>
</evidence>